<evidence type="ECO:0000313" key="1">
    <source>
        <dbReference type="EMBL" id="KAI0085899.1"/>
    </source>
</evidence>
<protein>
    <submittedName>
        <fullName evidence="1">Family S53 protease</fullName>
    </submittedName>
</protein>
<sequence>MVSKLLVLSALCSLAVSKPHTRSLAVHEAVATTPRGYVRTAPAASDSTIKLRIALAPKDIDGLITTLYDVSDPKSNLYGAHLSKEEAEAFVSPTSETVEKVNEWLKENGVTATPLTDAGDWLSVQIPVSKANEMLNADFSVFTHPTTNKQVVRTLTYSIPDTLKGHIDVIHPTVSFPNPKGRHPVVHSVSTNNDTRRAADATCSSSGITPACVQSLYGVPATIAKNSKSQLAVSGFIEQFAQQKDLTTFLQKFRTDLPSTTAFTLQTLDGGQNPQGNNEAGVEANLDIQYTVGIASGIPTTFISVGENFQDGDLDGFLDIINFLLNESSPPQVLTTSYGDDETDVSRALTNTLCNAYAQLGARGVSILFASGDGGVGGGQSGESCTTFIPTFPNNCPLYVTNVGATQLSGTSSETSAGFSSGGFSNFFGIPAYQASAVQSFLTTLGSTDSGKFNRSGRAIPDVAAIGTNLEIVVNGRTELVDGTSCSSPIFAGIVALLNDELLAAGKSPLGFLNPFLYANPGAFNDITTGSNPGCNTNGFPAVKGWDPVTGLGTPNFAGLRKAAGLS</sequence>
<evidence type="ECO:0000313" key="2">
    <source>
        <dbReference type="Proteomes" id="UP001055072"/>
    </source>
</evidence>
<keyword evidence="1" id="KW-0645">Protease</keyword>
<keyword evidence="1" id="KW-0378">Hydrolase</keyword>
<name>A0ACB8TVS8_9APHY</name>
<keyword evidence="2" id="KW-1185">Reference proteome</keyword>
<dbReference type="EMBL" id="MU274927">
    <property type="protein sequence ID" value="KAI0085899.1"/>
    <property type="molecule type" value="Genomic_DNA"/>
</dbReference>
<proteinExistence type="predicted"/>
<comment type="caution">
    <text evidence="1">The sequence shown here is derived from an EMBL/GenBank/DDBJ whole genome shotgun (WGS) entry which is preliminary data.</text>
</comment>
<reference evidence="1" key="1">
    <citation type="journal article" date="2021" name="Environ. Microbiol.">
        <title>Gene family expansions and transcriptome signatures uncover fungal adaptations to wood decay.</title>
        <authorList>
            <person name="Hage H."/>
            <person name="Miyauchi S."/>
            <person name="Viragh M."/>
            <person name="Drula E."/>
            <person name="Min B."/>
            <person name="Chaduli D."/>
            <person name="Navarro D."/>
            <person name="Favel A."/>
            <person name="Norest M."/>
            <person name="Lesage-Meessen L."/>
            <person name="Balint B."/>
            <person name="Merenyi Z."/>
            <person name="de Eugenio L."/>
            <person name="Morin E."/>
            <person name="Martinez A.T."/>
            <person name="Baldrian P."/>
            <person name="Stursova M."/>
            <person name="Martinez M.J."/>
            <person name="Novotny C."/>
            <person name="Magnuson J.K."/>
            <person name="Spatafora J.W."/>
            <person name="Maurice S."/>
            <person name="Pangilinan J."/>
            <person name="Andreopoulos W."/>
            <person name="LaButti K."/>
            <person name="Hundley H."/>
            <person name="Na H."/>
            <person name="Kuo A."/>
            <person name="Barry K."/>
            <person name="Lipzen A."/>
            <person name="Henrissat B."/>
            <person name="Riley R."/>
            <person name="Ahrendt S."/>
            <person name="Nagy L.G."/>
            <person name="Grigoriev I.V."/>
            <person name="Martin F."/>
            <person name="Rosso M.N."/>
        </authorList>
    </citation>
    <scope>NUCLEOTIDE SEQUENCE</scope>
    <source>
        <strain evidence="1">CBS 384.51</strain>
    </source>
</reference>
<gene>
    <name evidence="1" type="ORF">BDY19DRAFT_963570</name>
</gene>
<accession>A0ACB8TVS8</accession>
<dbReference type="Proteomes" id="UP001055072">
    <property type="component" value="Unassembled WGS sequence"/>
</dbReference>
<organism evidence="1 2">
    <name type="scientific">Irpex rosettiformis</name>
    <dbReference type="NCBI Taxonomy" id="378272"/>
    <lineage>
        <taxon>Eukaryota</taxon>
        <taxon>Fungi</taxon>
        <taxon>Dikarya</taxon>
        <taxon>Basidiomycota</taxon>
        <taxon>Agaricomycotina</taxon>
        <taxon>Agaricomycetes</taxon>
        <taxon>Polyporales</taxon>
        <taxon>Irpicaceae</taxon>
        <taxon>Irpex</taxon>
    </lineage>
</organism>